<dbReference type="Gene3D" id="3.40.50.1820">
    <property type="entry name" value="alpha/beta hydrolase"/>
    <property type="match status" value="1"/>
</dbReference>
<evidence type="ECO:0000313" key="3">
    <source>
        <dbReference type="EMBL" id="MEA1605630.1"/>
    </source>
</evidence>
<protein>
    <submittedName>
        <fullName evidence="3">Alpha/beta hydrolase family protein</fullName>
    </submittedName>
</protein>
<keyword evidence="3" id="KW-0378">Hydrolase</keyword>
<feature type="signal peptide" evidence="2">
    <location>
        <begin position="1"/>
        <end position="21"/>
    </location>
</feature>
<dbReference type="Proteomes" id="UP001292571">
    <property type="component" value="Unassembled WGS sequence"/>
</dbReference>
<dbReference type="EMBL" id="JAYEET010000023">
    <property type="protein sequence ID" value="MEA1605630.1"/>
    <property type="molecule type" value="Genomic_DNA"/>
</dbReference>
<evidence type="ECO:0000256" key="2">
    <source>
        <dbReference type="SAM" id="SignalP"/>
    </source>
</evidence>
<evidence type="ECO:0000313" key="4">
    <source>
        <dbReference type="Proteomes" id="UP001292571"/>
    </source>
</evidence>
<dbReference type="RefSeq" id="WP_322948792.1">
    <property type="nucleotide sequence ID" value="NZ_JAYEET010000023.1"/>
</dbReference>
<dbReference type="InterPro" id="IPR022529">
    <property type="entry name" value="DUF3530"/>
</dbReference>
<feature type="region of interest" description="Disordered" evidence="1">
    <location>
        <begin position="122"/>
        <end position="204"/>
    </location>
</feature>
<dbReference type="SUPFAM" id="SSF53474">
    <property type="entry name" value="alpha/beta-Hydrolases"/>
    <property type="match status" value="1"/>
</dbReference>
<dbReference type="InterPro" id="IPR029058">
    <property type="entry name" value="AB_hydrolase_fold"/>
</dbReference>
<reference evidence="3 4" key="1">
    <citation type="submission" date="2023-12" db="EMBL/GenBank/DDBJ databases">
        <title>Pseudomonas sp. T5W1.</title>
        <authorList>
            <person name="Maltman C."/>
        </authorList>
    </citation>
    <scope>NUCLEOTIDE SEQUENCE [LARGE SCALE GENOMIC DNA]</scope>
    <source>
        <strain evidence="3 4">T5W1</strain>
    </source>
</reference>
<accession>A0ABU5P7Q7</accession>
<proteinExistence type="predicted"/>
<dbReference type="GO" id="GO:0016787">
    <property type="term" value="F:hydrolase activity"/>
    <property type="evidence" value="ECO:0007669"/>
    <property type="project" value="UniProtKB-KW"/>
</dbReference>
<comment type="caution">
    <text evidence="3">The sequence shown here is derived from an EMBL/GenBank/DDBJ whole genome shotgun (WGS) entry which is preliminary data.</text>
</comment>
<keyword evidence="2" id="KW-0732">Signal</keyword>
<gene>
    <name evidence="3" type="ORF">SOP97_07320</name>
</gene>
<name>A0ABU5P7Q7_9PSED</name>
<evidence type="ECO:0000256" key="1">
    <source>
        <dbReference type="SAM" id="MobiDB-lite"/>
    </source>
</evidence>
<keyword evidence="4" id="KW-1185">Reference proteome</keyword>
<feature type="chain" id="PRO_5047495303" evidence="2">
    <location>
        <begin position="22"/>
        <end position="346"/>
    </location>
</feature>
<organism evidence="3 4">
    <name type="scientific">Pseudomonas spirodelae</name>
    <dbReference type="NCBI Taxonomy" id="3101751"/>
    <lineage>
        <taxon>Bacteria</taxon>
        <taxon>Pseudomonadati</taxon>
        <taxon>Pseudomonadota</taxon>
        <taxon>Gammaproteobacteria</taxon>
        <taxon>Pseudomonadales</taxon>
        <taxon>Pseudomonadaceae</taxon>
        <taxon>Pseudomonas</taxon>
    </lineage>
</organism>
<sequence length="346" mass="37243">MFPRAAASALSLLLLTGPLHAEEQAAANTASTDTAAEATEPVRPPLAERSEMEATALAQQLEPQEQQHLQAGDERFLALWLPANTAESSGVVIILPGDAETADWPQSVGPLRHKLPDAGWHSLSLTLPDPNGDTPPLRSPAPQTQTQTQTQAANETPVEADPATAASEEANTPADAPRTDTRDNSLDSAETAASKAKNIEEQQQAHADRVLARIESAIGFAEQQQAKTIVLLGHGSGAYWAARYLAERKPGNIHNLLMVAAALPAGYTPPLDELIPQLPLATGDFYYKDLPADRTAALKRSQASKRQKQSGYTQVAMKALPGNREAEQEQLYRRIRGWLTLKLQAK</sequence>
<dbReference type="Pfam" id="PF12048">
    <property type="entry name" value="DUF3530"/>
    <property type="match status" value="1"/>
</dbReference>